<evidence type="ECO:0000256" key="1">
    <source>
        <dbReference type="ARBA" id="ARBA00006180"/>
    </source>
</evidence>
<evidence type="ECO:0000313" key="3">
    <source>
        <dbReference type="EMBL" id="JAC73466.1"/>
    </source>
</evidence>
<comment type="similarity">
    <text evidence="1">Belongs to the SAPS family.</text>
</comment>
<feature type="non-terminal residue" evidence="3">
    <location>
        <position position="1"/>
    </location>
</feature>
<dbReference type="EMBL" id="GBEZ01012418">
    <property type="protein sequence ID" value="JAC73466.1"/>
    <property type="molecule type" value="Transcribed_RNA"/>
</dbReference>
<reference evidence="3" key="1">
    <citation type="submission" date="2014-05" db="EMBL/GenBank/DDBJ databases">
        <title>The transcriptome of the halophilic microalga Tetraselmis sp. GSL018 isolated from the Great Salt Lake, Utah.</title>
        <authorList>
            <person name="Jinkerson R.E."/>
            <person name="D'Adamo S."/>
            <person name="Posewitz M.C."/>
        </authorList>
    </citation>
    <scope>NUCLEOTIDE SEQUENCE</scope>
    <source>
        <strain evidence="3">GSL018</strain>
    </source>
</reference>
<dbReference type="GO" id="GO:0019888">
    <property type="term" value="F:protein phosphatase regulator activity"/>
    <property type="evidence" value="ECO:0007669"/>
    <property type="project" value="TreeGrafter"/>
</dbReference>
<dbReference type="PANTHER" id="PTHR12634:SF8">
    <property type="entry name" value="FIERY MOUNTAIN, ISOFORM D"/>
    <property type="match status" value="1"/>
</dbReference>
<proteinExistence type="inferred from homology"/>
<dbReference type="Pfam" id="PF04499">
    <property type="entry name" value="SAPS"/>
    <property type="match status" value="1"/>
</dbReference>
<gene>
    <name evidence="3" type="ORF">TSPGSL018_28816</name>
</gene>
<accession>A0A061RSD1</accession>
<name>A0A061RSD1_9CHLO</name>
<dbReference type="InterPro" id="IPR007587">
    <property type="entry name" value="SAPS"/>
</dbReference>
<keyword evidence="2" id="KW-0131">Cell cycle</keyword>
<organism evidence="3">
    <name type="scientific">Tetraselmis sp. GSL018</name>
    <dbReference type="NCBI Taxonomy" id="582737"/>
    <lineage>
        <taxon>Eukaryota</taxon>
        <taxon>Viridiplantae</taxon>
        <taxon>Chlorophyta</taxon>
        <taxon>core chlorophytes</taxon>
        <taxon>Chlorodendrophyceae</taxon>
        <taxon>Chlorodendrales</taxon>
        <taxon>Chlorodendraceae</taxon>
        <taxon>Tetraselmis</taxon>
    </lineage>
</organism>
<evidence type="ECO:0000256" key="2">
    <source>
        <dbReference type="ARBA" id="ARBA00023306"/>
    </source>
</evidence>
<dbReference type="AlphaFoldDB" id="A0A061RSD1"/>
<dbReference type="PANTHER" id="PTHR12634">
    <property type="entry name" value="SIT4 YEAST -ASSOCIATING PROTEIN-RELATED"/>
    <property type="match status" value="1"/>
</dbReference>
<sequence length="521" mass="57266">PQEIVMFWRFSFGSINYVDELLSKDNVTFQSLIEADDCTVEDIVNEVKGYNRKLLNLITNRETITLLLRSLLEPAEAAQDAAESENLLKAKYTQVACELLCSENQEICDLVSKDAELMGLLCSFLEREPPLPNGLAGYFGRIFCTILFKSAPDVMQHLQDNPMVLRNLLKHSGSSSLAEVIIRIAASDEPWVAETDLVEALLDKLGPNHSADEQVRAAEVLCGINTDIFHFANPVKQKLYSVENIEKLCVCAFGSTDKIMVPAVMVFTNLLVGVGPASDHGVAPAEGPDPSSEAFRGPVVEAVLNNAGSMVSLLDVEDPEQAQEMPYGIVRPVFGIPRLRVIELLRVILWVAGAEVQEALVSSRALPKCLELFLRYPFNNLLHSSVEGLVTYSLEATPKLAESLVFNFDLPTFVATAEKEVTPEPLPNAEREPRPLRAGYIGHLTRIANKLLDQAKKDPSVDDALRANEKWAHYVQTTLDECNKSGDIFAWDCGRPEQEPSLDGGGMVPSLDGGVGMVQLM</sequence>
<dbReference type="GO" id="GO:0019903">
    <property type="term" value="F:protein phosphatase binding"/>
    <property type="evidence" value="ECO:0007669"/>
    <property type="project" value="InterPro"/>
</dbReference>
<protein>
    <submittedName>
        <fullName evidence="3">Serine threonine-protein phosphatase 6 regulatory subunit 3-like</fullName>
    </submittedName>
</protein>